<sequence>MSITGHTDIREIERYCREAARKKIIEIIDDKSQMAIPAGLIEFNCLNGLPPAFLLSKVRNSFGF</sequence>
<evidence type="ECO:0000313" key="1">
    <source>
        <dbReference type="EMBL" id="BAR58591.1"/>
    </source>
</evidence>
<organism evidence="1 2">
    <name type="scientific">Bradyrhizobium diazoefficiens</name>
    <dbReference type="NCBI Taxonomy" id="1355477"/>
    <lineage>
        <taxon>Bacteria</taxon>
        <taxon>Pseudomonadati</taxon>
        <taxon>Pseudomonadota</taxon>
        <taxon>Alphaproteobacteria</taxon>
        <taxon>Hyphomicrobiales</taxon>
        <taxon>Nitrobacteraceae</taxon>
        <taxon>Bradyrhizobium</taxon>
    </lineage>
</organism>
<accession>A0A0E4FUP9</accession>
<protein>
    <submittedName>
        <fullName evidence="1">Uncharacterized protein</fullName>
    </submittedName>
</protein>
<reference evidence="1 2" key="1">
    <citation type="submission" date="2014-11" db="EMBL/GenBank/DDBJ databases">
        <title>Symbiosis island explosion on the genome of extra-slow-growing strains of soybean bradyrhizobia with massive insertion sequences.</title>
        <authorList>
            <person name="Iida T."/>
            <person name="Minamisawa K."/>
        </authorList>
    </citation>
    <scope>NUCLEOTIDE SEQUENCE [LARGE SCALE GENOMIC DNA]</scope>
    <source>
        <strain evidence="1 2">NK6</strain>
    </source>
</reference>
<gene>
    <name evidence="1" type="ORF">NK6_5432</name>
</gene>
<dbReference type="EMBL" id="AP014685">
    <property type="protein sequence ID" value="BAR58591.1"/>
    <property type="molecule type" value="Genomic_DNA"/>
</dbReference>
<name>A0A0E4FUP9_9BRAD</name>
<proteinExistence type="predicted"/>
<evidence type="ECO:0000313" key="2">
    <source>
        <dbReference type="Proteomes" id="UP000063308"/>
    </source>
</evidence>
<dbReference type="Proteomes" id="UP000063308">
    <property type="component" value="Chromosome"/>
</dbReference>
<dbReference type="AlphaFoldDB" id="A0A0E4FUP9"/>